<dbReference type="AlphaFoldDB" id="A0A8B7WWI7"/>
<dbReference type="EMBL" id="ABDC03026088">
    <property type="status" value="NOT_ANNOTATED_CDS"/>
    <property type="molecule type" value="Genomic_DNA"/>
</dbReference>
<evidence type="ECO:0000256" key="9">
    <source>
        <dbReference type="SAM" id="Phobius"/>
    </source>
</evidence>
<feature type="region of interest" description="Disordered" evidence="8">
    <location>
        <begin position="1"/>
        <end position="42"/>
    </location>
</feature>
<feature type="compositionally biased region" description="Basic and acidic residues" evidence="8">
    <location>
        <begin position="1"/>
        <end position="18"/>
    </location>
</feature>
<dbReference type="Pfam" id="PF00209">
    <property type="entry name" value="SNF"/>
    <property type="match status" value="1"/>
</dbReference>
<dbReference type="EMBL" id="ABDC03026086">
    <property type="status" value="NOT_ANNOTATED_CDS"/>
    <property type="molecule type" value="Genomic_DNA"/>
</dbReference>
<keyword evidence="11" id="KW-1185">Reference proteome</keyword>
<dbReference type="EMBL" id="ABDC03026080">
    <property type="status" value="NOT_ANNOTATED_CDS"/>
    <property type="molecule type" value="Genomic_DNA"/>
</dbReference>
<dbReference type="EMBL" id="ABDC03026085">
    <property type="status" value="NOT_ANNOTATED_CDS"/>
    <property type="molecule type" value="Genomic_DNA"/>
</dbReference>
<comment type="similarity">
    <text evidence="7">Belongs to the sodium:neurotransmitter symporter (SNF) (TC 2.A.22) family.</text>
</comment>
<dbReference type="RefSeq" id="XP_020139165.1">
    <property type="nucleotide sequence ID" value="XM_020283576.1"/>
</dbReference>
<evidence type="ECO:0000256" key="8">
    <source>
        <dbReference type="SAM" id="MobiDB-lite"/>
    </source>
</evidence>
<keyword evidence="5 9" id="KW-0472">Membrane</keyword>
<dbReference type="Proteomes" id="UP000694394">
    <property type="component" value="Chromosome 22"/>
</dbReference>
<accession>A0A8B7WWI7</accession>
<feature type="compositionally biased region" description="Basic and acidic residues" evidence="8">
    <location>
        <begin position="29"/>
        <end position="42"/>
    </location>
</feature>
<dbReference type="GO" id="GO:0042995">
    <property type="term" value="C:cell projection"/>
    <property type="evidence" value="ECO:0007669"/>
    <property type="project" value="TreeGrafter"/>
</dbReference>
<dbReference type="EMBL" id="ABDC03026081">
    <property type="status" value="NOT_ANNOTATED_CDS"/>
    <property type="molecule type" value="Genomic_DNA"/>
</dbReference>
<dbReference type="Ensembl" id="ENSMICT00000068244.1">
    <property type="protein sequence ID" value="ENSMICP00000046845.1"/>
    <property type="gene ID" value="ENSMICG00000044805.1"/>
</dbReference>
<evidence type="ECO:0000313" key="10">
    <source>
        <dbReference type="Ensembl" id="ENSMICP00000046845.1"/>
    </source>
</evidence>
<dbReference type="InterPro" id="IPR037272">
    <property type="entry name" value="SNS_sf"/>
</dbReference>
<gene>
    <name evidence="10" type="primary">LOC105882148</name>
</gene>
<dbReference type="GO" id="GO:0005886">
    <property type="term" value="C:plasma membrane"/>
    <property type="evidence" value="ECO:0007669"/>
    <property type="project" value="TreeGrafter"/>
</dbReference>
<dbReference type="KEGG" id="mmur:105882148"/>
<organism evidence="10 11">
    <name type="scientific">Microcebus murinus</name>
    <name type="common">Gray mouse lemur</name>
    <name type="synonym">Lemur murinus</name>
    <dbReference type="NCBI Taxonomy" id="30608"/>
    <lineage>
        <taxon>Eukaryota</taxon>
        <taxon>Metazoa</taxon>
        <taxon>Chordata</taxon>
        <taxon>Craniata</taxon>
        <taxon>Vertebrata</taxon>
        <taxon>Euteleostomi</taxon>
        <taxon>Mammalia</taxon>
        <taxon>Eutheria</taxon>
        <taxon>Euarchontoglires</taxon>
        <taxon>Primates</taxon>
        <taxon>Strepsirrhini</taxon>
        <taxon>Lemuriformes</taxon>
        <taxon>Cheirogaleidae</taxon>
        <taxon>Microcebus</taxon>
    </lineage>
</organism>
<dbReference type="EMBL" id="ABDC03026082">
    <property type="status" value="NOT_ANNOTATED_CDS"/>
    <property type="molecule type" value="Genomic_DNA"/>
</dbReference>
<evidence type="ECO:0000256" key="4">
    <source>
        <dbReference type="ARBA" id="ARBA00022989"/>
    </source>
</evidence>
<reference evidence="10" key="2">
    <citation type="submission" date="2025-08" db="UniProtKB">
        <authorList>
            <consortium name="Ensembl"/>
        </authorList>
    </citation>
    <scope>IDENTIFICATION</scope>
</reference>
<dbReference type="GO" id="GO:0046872">
    <property type="term" value="F:metal ion binding"/>
    <property type="evidence" value="ECO:0007669"/>
    <property type="project" value="UniProtKB-KW"/>
</dbReference>
<dbReference type="PANTHER" id="PTHR11616">
    <property type="entry name" value="SODIUM/CHLORIDE DEPENDENT TRANSPORTER"/>
    <property type="match status" value="1"/>
</dbReference>
<keyword evidence="3 7" id="KW-0812">Transmembrane</keyword>
<protein>
    <recommendedName>
        <fullName evidence="7">Transporter</fullName>
    </recommendedName>
</protein>
<dbReference type="PRINTS" id="PR00176">
    <property type="entry name" value="NANEUSMPORT"/>
</dbReference>
<dbReference type="EMBL" id="ABDC03026087">
    <property type="status" value="NOT_ANNOTATED_CDS"/>
    <property type="molecule type" value="Genomic_DNA"/>
</dbReference>
<dbReference type="InterPro" id="IPR000175">
    <property type="entry name" value="Na/ntran_symport"/>
</dbReference>
<dbReference type="PROSITE" id="PS00610">
    <property type="entry name" value="NA_NEUROTRAN_SYMP_1"/>
    <property type="match status" value="1"/>
</dbReference>
<dbReference type="PANTHER" id="PTHR11616:SF141">
    <property type="entry name" value="SODIUM- AND CHLORIDE-DEPENDENT TAURINE TRANSPORTER"/>
    <property type="match status" value="1"/>
</dbReference>
<dbReference type="EMBL" id="ABDC03026079">
    <property type="status" value="NOT_ANNOTATED_CDS"/>
    <property type="molecule type" value="Genomic_DNA"/>
</dbReference>
<feature type="transmembrane region" description="Helical" evidence="9">
    <location>
        <begin position="80"/>
        <end position="103"/>
    </location>
</feature>
<feature type="binding site" evidence="6">
    <location>
        <position position="59"/>
    </location>
    <ligand>
        <name>Na(+)</name>
        <dbReference type="ChEBI" id="CHEBI:29101"/>
        <label>1</label>
    </ligand>
</feature>
<proteinExistence type="inferred from homology"/>
<keyword evidence="4 9" id="KW-1133">Transmembrane helix</keyword>
<feature type="binding site" evidence="6">
    <location>
        <position position="56"/>
    </location>
    <ligand>
        <name>Na(+)</name>
        <dbReference type="ChEBI" id="CHEBI:29101"/>
        <label>1</label>
    </ligand>
</feature>
<dbReference type="GO" id="GO:0005369">
    <property type="term" value="F:taurine:sodium symporter activity"/>
    <property type="evidence" value="ECO:0007669"/>
    <property type="project" value="TreeGrafter"/>
</dbReference>
<dbReference type="PROSITE" id="PS50267">
    <property type="entry name" value="NA_NEUROTRAN_SYMP_3"/>
    <property type="match status" value="1"/>
</dbReference>
<feature type="binding site" evidence="6">
    <location>
        <position position="63"/>
    </location>
    <ligand>
        <name>Na(+)</name>
        <dbReference type="ChEBI" id="CHEBI:29101"/>
        <label>1</label>
    </ligand>
</feature>
<reference evidence="10" key="1">
    <citation type="submission" date="2016-12" db="EMBL/GenBank/DDBJ databases">
        <title>Mouse lemur reference genome and diversity panel.</title>
        <authorList>
            <person name="Harris R."/>
            <person name="Larsen P."/>
            <person name="Liu Y."/>
            <person name="Hughes D.S."/>
            <person name="Murali S."/>
            <person name="Raveendran M."/>
            <person name="Korchina V."/>
            <person name="Wang M."/>
            <person name="Jhangiani S."/>
            <person name="Bandaranaike D."/>
            <person name="Bellair M."/>
            <person name="Blankenburg K."/>
            <person name="Chao H."/>
            <person name="Dahdouli M."/>
            <person name="Dinh H."/>
            <person name="Doddapaneni H."/>
            <person name="English A."/>
            <person name="Firestine M."/>
            <person name="Gnanaolivu R."/>
            <person name="Gross S."/>
            <person name="Hernandez B."/>
            <person name="Javaid M."/>
            <person name="Jayaseelan J."/>
            <person name="Jones J."/>
            <person name="Khan Z."/>
            <person name="Kovar C."/>
            <person name="Kurapati P."/>
            <person name="Le B."/>
            <person name="Lee S."/>
            <person name="Li M."/>
            <person name="Mathew T."/>
            <person name="Narasimhan A."/>
            <person name="Ngo D."/>
            <person name="Nguyen L."/>
            <person name="Okwuonu G."/>
            <person name="Ongeri F."/>
            <person name="Osuji N."/>
            <person name="Pu L.-L."/>
            <person name="Puazo M."/>
            <person name="Quiroz J."/>
            <person name="Raj R."/>
            <person name="Rajbhandari K."/>
            <person name="Reid J.G."/>
            <person name="Santibanez J."/>
            <person name="Sexton D."/>
            <person name="Skinner E."/>
            <person name="Vee V."/>
            <person name="Weissenberger G."/>
            <person name="Wu Y."/>
            <person name="Xin Y."/>
            <person name="Han Y."/>
            <person name="Campbell C."/>
            <person name="Brown A."/>
            <person name="Sullivan B."/>
            <person name="Shelton J."/>
            <person name="Brown S."/>
            <person name="Dudchenko O."/>
            <person name="Machol I."/>
            <person name="Durand N."/>
            <person name="Shamim M."/>
            <person name="Lieberman A."/>
            <person name="Muzny D.M."/>
            <person name="Richards S."/>
            <person name="Yoder A."/>
            <person name="Worley K.C."/>
            <person name="Rogers J."/>
            <person name="Gibbs R.A."/>
        </authorList>
    </citation>
    <scope>NUCLEOTIDE SEQUENCE [LARGE SCALE GENOMIC DNA]</scope>
</reference>
<dbReference type="GO" id="GO:0005332">
    <property type="term" value="F:gamma-aminobutyric acid:sodium:chloride symporter activity"/>
    <property type="evidence" value="ECO:0007669"/>
    <property type="project" value="TreeGrafter"/>
</dbReference>
<evidence type="ECO:0000256" key="6">
    <source>
        <dbReference type="PIRSR" id="PIRSR600175-1"/>
    </source>
</evidence>
<evidence type="ECO:0000256" key="7">
    <source>
        <dbReference type="RuleBase" id="RU003732"/>
    </source>
</evidence>
<feature type="transmembrane region" description="Helical" evidence="9">
    <location>
        <begin position="131"/>
        <end position="157"/>
    </location>
</feature>
<dbReference type="OrthoDB" id="6581954at2759"/>
<keyword evidence="7" id="KW-0769">Symport</keyword>
<keyword evidence="6" id="KW-0915">Sodium</keyword>
<reference evidence="10" key="3">
    <citation type="submission" date="2025-09" db="UniProtKB">
        <authorList>
            <consortium name="Ensembl"/>
        </authorList>
    </citation>
    <scope>IDENTIFICATION</scope>
</reference>
<keyword evidence="6" id="KW-0479">Metal-binding</keyword>
<name>A0A8B7WWI7_MICMU</name>
<evidence type="ECO:0000256" key="2">
    <source>
        <dbReference type="ARBA" id="ARBA00022448"/>
    </source>
</evidence>
<evidence type="ECO:0000256" key="5">
    <source>
        <dbReference type="ARBA" id="ARBA00023136"/>
    </source>
</evidence>
<dbReference type="GeneTree" id="ENSGT00940000154583"/>
<evidence type="ECO:0000313" key="11">
    <source>
        <dbReference type="Proteomes" id="UP000694394"/>
    </source>
</evidence>
<dbReference type="EMBL" id="ABDC03026083">
    <property type="status" value="NOT_ANNOTATED_CDS"/>
    <property type="molecule type" value="Genomic_DNA"/>
</dbReference>
<comment type="subcellular location">
    <subcellularLocation>
        <location evidence="1">Membrane</location>
        <topology evidence="1">Multi-pass membrane protein</topology>
    </subcellularLocation>
</comment>
<keyword evidence="2 7" id="KW-0813">Transport</keyword>
<evidence type="ECO:0000256" key="1">
    <source>
        <dbReference type="ARBA" id="ARBA00004141"/>
    </source>
</evidence>
<dbReference type="EMBL" id="ABDC03026084">
    <property type="status" value="NOT_ANNOTATED_CDS"/>
    <property type="molecule type" value="Genomic_DNA"/>
</dbReference>
<evidence type="ECO:0000256" key="3">
    <source>
        <dbReference type="ARBA" id="ARBA00022692"/>
    </source>
</evidence>
<sequence>MATKEKLQCLKDFHKDILKPSPGKSPGTRPEDEAEGKPPQREKWSSKIDFLLSVAGGFVGLGNVWRFPYLCYKNGGGAFLIPYFIFLFGSGLPVFFLEIVIALSSLSSEGGQHLLVRKICPLVFPVEFQGIGYASIVIVSLLNIYYIVILAWAMYYLKNVQRFTEP</sequence>
<dbReference type="SUPFAM" id="SSF161070">
    <property type="entry name" value="SNF-like"/>
    <property type="match status" value="1"/>
</dbReference>